<proteinExistence type="predicted"/>
<dbReference type="AlphaFoldDB" id="A0ABD3HSY8"/>
<comment type="caution">
    <text evidence="3">The sequence shown here is derived from an EMBL/GenBank/DDBJ whole genome shotgun (WGS) entry which is preliminary data.</text>
</comment>
<evidence type="ECO:0000313" key="4">
    <source>
        <dbReference type="Proteomes" id="UP001633002"/>
    </source>
</evidence>
<evidence type="ECO:0000256" key="1">
    <source>
        <dbReference type="SAM" id="MobiDB-lite"/>
    </source>
</evidence>
<keyword evidence="4" id="KW-1185">Reference proteome</keyword>
<accession>A0ABD3HSY8</accession>
<name>A0ABD3HSY8_9MARC</name>
<dbReference type="EMBL" id="JBJQOH010000003">
    <property type="protein sequence ID" value="KAL3694503.1"/>
    <property type="molecule type" value="Genomic_DNA"/>
</dbReference>
<reference evidence="3 4" key="1">
    <citation type="submission" date="2024-09" db="EMBL/GenBank/DDBJ databases">
        <title>Chromosome-scale assembly of Riccia sorocarpa.</title>
        <authorList>
            <person name="Paukszto L."/>
        </authorList>
    </citation>
    <scope>NUCLEOTIDE SEQUENCE [LARGE SCALE GENOMIC DNA]</scope>
    <source>
        <strain evidence="3">LP-2024</strain>
        <tissue evidence="3">Aerial parts of the thallus</tissue>
    </source>
</reference>
<gene>
    <name evidence="2" type="ORF">R1sor_008154</name>
    <name evidence="3" type="ORF">R1sor_008159</name>
</gene>
<dbReference type="Proteomes" id="UP001633002">
    <property type="component" value="Unassembled WGS sequence"/>
</dbReference>
<evidence type="ECO:0000313" key="3">
    <source>
        <dbReference type="EMBL" id="KAL3694508.1"/>
    </source>
</evidence>
<protein>
    <submittedName>
        <fullName evidence="3">Uncharacterized protein</fullName>
    </submittedName>
</protein>
<sequence length="172" mass="18427">MYMSSTYPSPAFGNENHRLTGGLKPHPSRRDLLNTARRCVPSWADGAGEISRRQLGDASPGGLMAQPMGLRDVLVVVVALAAVSWPVWRSWRPGGSRGIGGCQLARVGRSTTYQVGQLLFCQAGDAVSGDAALIRPPSVRLAARNPKFTRPLDLDSIQSMDSRLGEEAEGGR</sequence>
<dbReference type="EMBL" id="JBJQOH010000003">
    <property type="protein sequence ID" value="KAL3694508.1"/>
    <property type="molecule type" value="Genomic_DNA"/>
</dbReference>
<feature type="region of interest" description="Disordered" evidence="1">
    <location>
        <begin position="1"/>
        <end position="28"/>
    </location>
</feature>
<organism evidence="3 4">
    <name type="scientific">Riccia sorocarpa</name>
    <dbReference type="NCBI Taxonomy" id="122646"/>
    <lineage>
        <taxon>Eukaryota</taxon>
        <taxon>Viridiplantae</taxon>
        <taxon>Streptophyta</taxon>
        <taxon>Embryophyta</taxon>
        <taxon>Marchantiophyta</taxon>
        <taxon>Marchantiopsida</taxon>
        <taxon>Marchantiidae</taxon>
        <taxon>Marchantiales</taxon>
        <taxon>Ricciaceae</taxon>
        <taxon>Riccia</taxon>
    </lineage>
</organism>
<evidence type="ECO:0000313" key="2">
    <source>
        <dbReference type="EMBL" id="KAL3694503.1"/>
    </source>
</evidence>